<dbReference type="GO" id="GO:0009307">
    <property type="term" value="P:DNA restriction-modification system"/>
    <property type="evidence" value="ECO:0007669"/>
    <property type="project" value="UniProtKB-KW"/>
</dbReference>
<dbReference type="Gene3D" id="3.90.220.20">
    <property type="entry name" value="DNA methylase specificity domains"/>
    <property type="match status" value="1"/>
</dbReference>
<dbReference type="Pfam" id="PF01420">
    <property type="entry name" value="Methylase_S"/>
    <property type="match status" value="1"/>
</dbReference>
<name>A0A1H3UBR0_9BACI</name>
<accession>A0A1H3UBR0</accession>
<protein>
    <submittedName>
        <fullName evidence="5">Type I restriction modification DNA specificity domain-containing protein</fullName>
    </submittedName>
</protein>
<gene>
    <name evidence="5" type="ORF">SAMN05421736_12020</name>
</gene>
<dbReference type="GO" id="GO:0003677">
    <property type="term" value="F:DNA binding"/>
    <property type="evidence" value="ECO:0007669"/>
    <property type="project" value="UniProtKB-KW"/>
</dbReference>
<evidence type="ECO:0000256" key="2">
    <source>
        <dbReference type="ARBA" id="ARBA00022747"/>
    </source>
</evidence>
<dbReference type="EMBL" id="FNPI01000020">
    <property type="protein sequence ID" value="SDZ59838.1"/>
    <property type="molecule type" value="Genomic_DNA"/>
</dbReference>
<feature type="domain" description="Type I restriction modification DNA specificity" evidence="4">
    <location>
        <begin position="74"/>
        <end position="163"/>
    </location>
</feature>
<dbReference type="SUPFAM" id="SSF116734">
    <property type="entry name" value="DNA methylase specificity domain"/>
    <property type="match status" value="1"/>
</dbReference>
<organism evidence="5 6">
    <name type="scientific">Evansella caseinilytica</name>
    <dbReference type="NCBI Taxonomy" id="1503961"/>
    <lineage>
        <taxon>Bacteria</taxon>
        <taxon>Bacillati</taxon>
        <taxon>Bacillota</taxon>
        <taxon>Bacilli</taxon>
        <taxon>Bacillales</taxon>
        <taxon>Bacillaceae</taxon>
        <taxon>Evansella</taxon>
    </lineage>
</organism>
<evidence type="ECO:0000259" key="4">
    <source>
        <dbReference type="Pfam" id="PF01420"/>
    </source>
</evidence>
<dbReference type="InterPro" id="IPR044946">
    <property type="entry name" value="Restrct_endonuc_typeI_TRD_sf"/>
</dbReference>
<dbReference type="OrthoDB" id="2866662at2"/>
<evidence type="ECO:0000313" key="5">
    <source>
        <dbReference type="EMBL" id="SDZ59838.1"/>
    </source>
</evidence>
<dbReference type="Proteomes" id="UP000198935">
    <property type="component" value="Unassembled WGS sequence"/>
</dbReference>
<keyword evidence="6" id="KW-1185">Reference proteome</keyword>
<keyword evidence="2" id="KW-0680">Restriction system</keyword>
<comment type="similarity">
    <text evidence="1">Belongs to the type-I restriction system S methylase family.</text>
</comment>
<sequence>MKLYRLANFTQGAFTNRLETSSSDVETSKVKPLSLKEFNETLGLAYRISNEKNMEITVPKEKLVPQLLTDTFSLILHTHTQKVALLPEKYSGLLLTNNFIKIELTSGVDADFFQWYFNEHPSIQKQLSVLSEGTVISLLKLSHLKDLDIDLPPIEKQIIIGKIAKLKKRKKILMAEKLELHQRYIQQKLIKSIN</sequence>
<dbReference type="AlphaFoldDB" id="A0A1H3UBR0"/>
<dbReference type="InterPro" id="IPR000055">
    <property type="entry name" value="Restrct_endonuc_typeI_TRD"/>
</dbReference>
<reference evidence="6" key="1">
    <citation type="submission" date="2016-10" db="EMBL/GenBank/DDBJ databases">
        <authorList>
            <person name="Varghese N."/>
            <person name="Submissions S."/>
        </authorList>
    </citation>
    <scope>NUCLEOTIDE SEQUENCE [LARGE SCALE GENOMIC DNA]</scope>
    <source>
        <strain evidence="6">SP</strain>
    </source>
</reference>
<evidence type="ECO:0000313" key="6">
    <source>
        <dbReference type="Proteomes" id="UP000198935"/>
    </source>
</evidence>
<evidence type="ECO:0000256" key="1">
    <source>
        <dbReference type="ARBA" id="ARBA00010923"/>
    </source>
</evidence>
<proteinExistence type="inferred from homology"/>
<dbReference type="STRING" id="1503961.SAMN05421736_12020"/>
<evidence type="ECO:0000256" key="3">
    <source>
        <dbReference type="ARBA" id="ARBA00023125"/>
    </source>
</evidence>
<keyword evidence="3" id="KW-0238">DNA-binding</keyword>